<evidence type="ECO:0000313" key="2">
    <source>
        <dbReference type="Proteomes" id="UP001596053"/>
    </source>
</evidence>
<dbReference type="Gene3D" id="1.10.101.10">
    <property type="entry name" value="PGBD-like superfamily/PGBD"/>
    <property type="match status" value="1"/>
</dbReference>
<evidence type="ECO:0000313" key="1">
    <source>
        <dbReference type="EMBL" id="MFC5423352.1"/>
    </source>
</evidence>
<sequence>MPLKSYAFKDDPKLQACLVKDSAHVLLGHKGIHVRRIQAALRALDGAVIDPAELKTDTYGKSTAAAVLAYKRKRQIIAHSRQSQADDIVGKMTIEAMDKELLTATLCPPSNGRRCACPRNSRMMVRYARKAEPSLYLLSPQQLAELTRNIA</sequence>
<organism evidence="1 2">
    <name type="scientific">Bosea eneae</name>
    <dbReference type="NCBI Taxonomy" id="151454"/>
    <lineage>
        <taxon>Bacteria</taxon>
        <taxon>Pseudomonadati</taxon>
        <taxon>Pseudomonadota</taxon>
        <taxon>Alphaproteobacteria</taxon>
        <taxon>Hyphomicrobiales</taxon>
        <taxon>Boseaceae</taxon>
        <taxon>Bosea</taxon>
    </lineage>
</organism>
<name>A0ABW0J071_9HYPH</name>
<keyword evidence="2" id="KW-1185">Reference proteome</keyword>
<reference evidence="2" key="1">
    <citation type="journal article" date="2019" name="Int. J. Syst. Evol. Microbiol.">
        <title>The Global Catalogue of Microorganisms (GCM) 10K type strain sequencing project: providing services to taxonomists for standard genome sequencing and annotation.</title>
        <authorList>
            <consortium name="The Broad Institute Genomics Platform"/>
            <consortium name="The Broad Institute Genome Sequencing Center for Infectious Disease"/>
            <person name="Wu L."/>
            <person name="Ma J."/>
        </authorList>
    </citation>
    <scope>NUCLEOTIDE SEQUENCE [LARGE SCALE GENOMIC DNA]</scope>
    <source>
        <strain evidence="2">NCAIM B.01391</strain>
    </source>
</reference>
<protein>
    <submittedName>
        <fullName evidence="1">Uncharacterized protein</fullName>
    </submittedName>
</protein>
<gene>
    <name evidence="1" type="ORF">ACFPOB_27805</name>
</gene>
<accession>A0ABW0J071</accession>
<proteinExistence type="predicted"/>
<dbReference type="RefSeq" id="WP_377801502.1">
    <property type="nucleotide sequence ID" value="NZ_JBHSLW010000076.1"/>
</dbReference>
<comment type="caution">
    <text evidence="1">The sequence shown here is derived from an EMBL/GenBank/DDBJ whole genome shotgun (WGS) entry which is preliminary data.</text>
</comment>
<dbReference type="InterPro" id="IPR036366">
    <property type="entry name" value="PGBDSf"/>
</dbReference>
<dbReference type="Proteomes" id="UP001596053">
    <property type="component" value="Unassembled WGS sequence"/>
</dbReference>
<dbReference type="EMBL" id="JBHSLW010000076">
    <property type="protein sequence ID" value="MFC5423352.1"/>
    <property type="molecule type" value="Genomic_DNA"/>
</dbReference>